<protein>
    <submittedName>
        <fullName evidence="1">BNR repeat domain protein</fullName>
    </submittedName>
</protein>
<dbReference type="GO" id="GO:0005737">
    <property type="term" value="C:cytoplasm"/>
    <property type="evidence" value="ECO:0007669"/>
    <property type="project" value="TreeGrafter"/>
</dbReference>
<dbReference type="PROSITE" id="PS50012">
    <property type="entry name" value="RCC1_3"/>
    <property type="match status" value="1"/>
</dbReference>
<evidence type="ECO:0000313" key="1">
    <source>
        <dbReference type="EMBL" id="KIG14044.1"/>
    </source>
</evidence>
<dbReference type="Gene3D" id="2.130.10.30">
    <property type="entry name" value="Regulator of chromosome condensation 1/beta-lactamase-inhibitor protein II"/>
    <property type="match status" value="1"/>
</dbReference>
<dbReference type="InterPro" id="IPR000408">
    <property type="entry name" value="Reg_chr_condens"/>
</dbReference>
<dbReference type="SUPFAM" id="SSF50985">
    <property type="entry name" value="RCC1/BLIP-II"/>
    <property type="match status" value="1"/>
</dbReference>
<dbReference type="AlphaFoldDB" id="A0A0C1Z8U5"/>
<comment type="caution">
    <text evidence="1">The sequence shown here is derived from an EMBL/GenBank/DDBJ whole genome shotgun (WGS) entry which is preliminary data.</text>
</comment>
<organism evidence="1 2">
    <name type="scientific">Enhygromyxa salina</name>
    <dbReference type="NCBI Taxonomy" id="215803"/>
    <lineage>
        <taxon>Bacteria</taxon>
        <taxon>Pseudomonadati</taxon>
        <taxon>Myxococcota</taxon>
        <taxon>Polyangia</taxon>
        <taxon>Nannocystales</taxon>
        <taxon>Nannocystaceae</taxon>
        <taxon>Enhygromyxa</taxon>
    </lineage>
</organism>
<dbReference type="Proteomes" id="UP000031599">
    <property type="component" value="Unassembled WGS sequence"/>
</dbReference>
<reference evidence="1 2" key="1">
    <citation type="submission" date="2014-12" db="EMBL/GenBank/DDBJ databases">
        <title>Genome assembly of Enhygromyxa salina DSM 15201.</title>
        <authorList>
            <person name="Sharma G."/>
            <person name="Subramanian S."/>
        </authorList>
    </citation>
    <scope>NUCLEOTIDE SEQUENCE [LARGE SCALE GENOMIC DNA]</scope>
    <source>
        <strain evidence="1 2">DSM 15201</strain>
    </source>
</reference>
<dbReference type="EMBL" id="JMCC02000081">
    <property type="protein sequence ID" value="KIG14044.1"/>
    <property type="molecule type" value="Genomic_DNA"/>
</dbReference>
<gene>
    <name evidence="1" type="ORF">DB30_07311</name>
</gene>
<dbReference type="InterPro" id="IPR051553">
    <property type="entry name" value="Ran_GTPase-activating"/>
</dbReference>
<proteinExistence type="predicted"/>
<dbReference type="GO" id="GO:0005085">
    <property type="term" value="F:guanyl-nucleotide exchange factor activity"/>
    <property type="evidence" value="ECO:0007669"/>
    <property type="project" value="TreeGrafter"/>
</dbReference>
<dbReference type="PANTHER" id="PTHR45982:SF1">
    <property type="entry name" value="REGULATOR OF CHROMOSOME CONDENSATION"/>
    <property type="match status" value="1"/>
</dbReference>
<dbReference type="InterPro" id="IPR009091">
    <property type="entry name" value="RCC1/BLIP-II"/>
</dbReference>
<dbReference type="Pfam" id="PF00415">
    <property type="entry name" value="RCC1"/>
    <property type="match status" value="1"/>
</dbReference>
<evidence type="ECO:0000313" key="2">
    <source>
        <dbReference type="Proteomes" id="UP000031599"/>
    </source>
</evidence>
<name>A0A0C1Z8U5_9BACT</name>
<accession>A0A0C1Z8U5</accession>
<dbReference type="PANTHER" id="PTHR45982">
    <property type="entry name" value="REGULATOR OF CHROMOSOME CONDENSATION"/>
    <property type="match status" value="1"/>
</dbReference>
<sequence length="582" mass="63148">MQLRETTFWYHSPPPYARTVYTSLDHTAQYVVDEAGRLAWFPPRDAELPEEWTVVDGVGDIVELAVSNRMGCVRTGAQKLYCFERDVPPRPERIDAIEFAVELSGAPQFQFLVLDEAGVVHSVRRQAGTWVVKATGITNAVDLQGSCAILATGSVECEISGKIRKLAGAGPAHRVETFYGGACVLAALDGTVSCMNWEDDRVRRVPYLSPARAISRYEDGLCVIHEGGELRCVNKRRAKIEVSELRGEDLIANAHTICVMSLGQVTCSDSVTPNVYQPPVDDAVGFERFGNELCVRRADDSLMCVRRSSYRELRAGPVRGLGDVVELGLGHGFACARGRAGQVHCWGVHGQDGQLGDGRARATLTPTRVQGIDDATDLAAGKSTACVVHSNGEVACWGETPNLDGDEAASWPTPEPLSGFDDVIEVAVELAPSPAVCARHRDGSISCTGDSLRCDVPEKQPRGDIIKIPGIADAVELEAGEGFFCAIEDRGAARELVCWGPRTEHYDQTRECDDPPWRVGLPGLRGLQLGRQWLCADVSDERGPTCWGQMHPAGGPGSIGVWEFEAPGISFPFITTQESNYR</sequence>